<organism evidence="1 2">
    <name type="scientific">candidate division WWE3 bacterium RBG_16_37_10</name>
    <dbReference type="NCBI Taxonomy" id="1802610"/>
    <lineage>
        <taxon>Bacteria</taxon>
        <taxon>Katanobacteria</taxon>
    </lineage>
</organism>
<gene>
    <name evidence="1" type="ORF">A2W32_02995</name>
</gene>
<dbReference type="Gene3D" id="1.25.40.10">
    <property type="entry name" value="Tetratricopeptide repeat domain"/>
    <property type="match status" value="1"/>
</dbReference>
<dbReference type="SUPFAM" id="SSF48452">
    <property type="entry name" value="TPR-like"/>
    <property type="match status" value="1"/>
</dbReference>
<dbReference type="STRING" id="1802610.A2W32_02995"/>
<dbReference type="Gene3D" id="1.10.10.60">
    <property type="entry name" value="Homeodomain-like"/>
    <property type="match status" value="1"/>
</dbReference>
<reference evidence="1 2" key="1">
    <citation type="journal article" date="2016" name="Nat. Commun.">
        <title>Thousands of microbial genomes shed light on interconnected biogeochemical processes in an aquifer system.</title>
        <authorList>
            <person name="Anantharaman K."/>
            <person name="Brown C.T."/>
            <person name="Hug L.A."/>
            <person name="Sharon I."/>
            <person name="Castelle C.J."/>
            <person name="Probst A.J."/>
            <person name="Thomas B.C."/>
            <person name="Singh A."/>
            <person name="Wilkins M.J."/>
            <person name="Karaoz U."/>
            <person name="Brodie E.L."/>
            <person name="Williams K.H."/>
            <person name="Hubbard S.S."/>
            <person name="Banfield J.F."/>
        </authorList>
    </citation>
    <scope>NUCLEOTIDE SEQUENCE [LARGE SCALE GENOMIC DNA]</scope>
</reference>
<dbReference type="InterPro" id="IPR011990">
    <property type="entry name" value="TPR-like_helical_dom_sf"/>
</dbReference>
<comment type="caution">
    <text evidence="1">The sequence shown here is derived from an EMBL/GenBank/DDBJ whole genome shotgun (WGS) entry which is preliminary data.</text>
</comment>
<sequence>MRKDYLIERNKEIFEEYTKKDESYNTLSKKYGLTPQRIQKVISDFKGNELAINLKVDSPKDEREKLKNKAVEMRESGKLNISLEMFNKVIEWDKANNNLKGQIDVLGHLKIVFKLMSDREKNNSKKLRLLEKAAEINKQALELAESSGEINKGTIAIQKIHYANIITDTARLDISTKKNNSLQRALKIIDEAIADLPGSKSHMSWALNTRAQIQFLLGNIKDALNTLNYAENCLYEGYDDEIKQGNQAEMKINVWLSGLLITKANICKETGKYLLAKQYANSVINFDDPGKILVNRKNQAREILKSLKSIS</sequence>
<dbReference type="EMBL" id="MEUT01000052">
    <property type="protein sequence ID" value="OGC49308.1"/>
    <property type="molecule type" value="Genomic_DNA"/>
</dbReference>
<accession>A0A1F4UWH0</accession>
<evidence type="ECO:0000313" key="1">
    <source>
        <dbReference type="EMBL" id="OGC49308.1"/>
    </source>
</evidence>
<name>A0A1F4UWH0_UNCKA</name>
<evidence type="ECO:0000313" key="2">
    <source>
        <dbReference type="Proteomes" id="UP000177371"/>
    </source>
</evidence>
<dbReference type="Proteomes" id="UP000177371">
    <property type="component" value="Unassembled WGS sequence"/>
</dbReference>
<dbReference type="AlphaFoldDB" id="A0A1F4UWH0"/>
<protein>
    <submittedName>
        <fullName evidence="1">Uncharacterized protein</fullName>
    </submittedName>
</protein>
<proteinExistence type="predicted"/>